<proteinExistence type="predicted"/>
<protein>
    <recommendedName>
        <fullName evidence="3">DUF2877 domain-containing protein</fullName>
    </recommendedName>
</protein>
<name>A0ABP7GKH6_9MICO</name>
<evidence type="ECO:0008006" key="3">
    <source>
        <dbReference type="Google" id="ProtNLM"/>
    </source>
</evidence>
<evidence type="ECO:0000313" key="2">
    <source>
        <dbReference type="Proteomes" id="UP001500540"/>
    </source>
</evidence>
<sequence length="306" mass="32093">MASTTARAAARALTIDHALARLLSGGPVFGHVHSVFSRVINLIDTDDRLISLCTRTLDDAPWSVRVDLPTWSELGLAVGDACLMTAAEVTARGRCIIDLDAPQEWHARLPRALADDATMNARTRALHALVVSSGTAGGALSGPSPIDPFADAVAERLDVARAAIVRAETAGDRTALVATVERMLGLGPGLTPAGDDVLAGLALVAARPGSRIALLPGAIADVLARHPERTTDLSRTMLREALAGRARQSLIDLLERLCSPPTADSRPDALRAAAERVLGIGHTSGTDLVSGILTGLRLERELRGFM</sequence>
<comment type="caution">
    <text evidence="1">The sequence shown here is derived from an EMBL/GenBank/DDBJ whole genome shotgun (WGS) entry which is preliminary data.</text>
</comment>
<dbReference type="InterPro" id="IPR021530">
    <property type="entry name" value="AllH-like"/>
</dbReference>
<keyword evidence="2" id="KW-1185">Reference proteome</keyword>
<gene>
    <name evidence="1" type="ORF">GCM10022240_21840</name>
</gene>
<reference evidence="2" key="1">
    <citation type="journal article" date="2019" name="Int. J. Syst. Evol. Microbiol.">
        <title>The Global Catalogue of Microorganisms (GCM) 10K type strain sequencing project: providing services to taxonomists for standard genome sequencing and annotation.</title>
        <authorList>
            <consortium name="The Broad Institute Genomics Platform"/>
            <consortium name="The Broad Institute Genome Sequencing Center for Infectious Disease"/>
            <person name="Wu L."/>
            <person name="Ma J."/>
        </authorList>
    </citation>
    <scope>NUCLEOTIDE SEQUENCE [LARGE SCALE GENOMIC DNA]</scope>
    <source>
        <strain evidence="2">JCM 16950</strain>
    </source>
</reference>
<dbReference type="Proteomes" id="UP001500540">
    <property type="component" value="Unassembled WGS sequence"/>
</dbReference>
<dbReference type="Pfam" id="PF11392">
    <property type="entry name" value="AllH"/>
    <property type="match status" value="1"/>
</dbReference>
<organism evidence="1 2">
    <name type="scientific">Microbacterium kribbense</name>
    <dbReference type="NCBI Taxonomy" id="433645"/>
    <lineage>
        <taxon>Bacteria</taxon>
        <taxon>Bacillati</taxon>
        <taxon>Actinomycetota</taxon>
        <taxon>Actinomycetes</taxon>
        <taxon>Micrococcales</taxon>
        <taxon>Microbacteriaceae</taxon>
        <taxon>Microbacterium</taxon>
    </lineage>
</organism>
<accession>A0ABP7GKH6</accession>
<dbReference type="EMBL" id="BAABAF010000007">
    <property type="protein sequence ID" value="GAA3769042.1"/>
    <property type="molecule type" value="Genomic_DNA"/>
</dbReference>
<evidence type="ECO:0000313" key="1">
    <source>
        <dbReference type="EMBL" id="GAA3769042.1"/>
    </source>
</evidence>